<gene>
    <name evidence="1" type="ORF">BU25DRAFT_419576</name>
</gene>
<evidence type="ECO:0000313" key="2">
    <source>
        <dbReference type="Proteomes" id="UP000799754"/>
    </source>
</evidence>
<accession>A0ACB6S797</accession>
<comment type="caution">
    <text evidence="1">The sequence shown here is derived from an EMBL/GenBank/DDBJ whole genome shotgun (WGS) entry which is preliminary data.</text>
</comment>
<evidence type="ECO:0000313" key="1">
    <source>
        <dbReference type="EMBL" id="KAF2629913.1"/>
    </source>
</evidence>
<name>A0ACB6S797_9PLEO</name>
<proteinExistence type="predicted"/>
<organism evidence="1 2">
    <name type="scientific">Macroventuria anomochaeta</name>
    <dbReference type="NCBI Taxonomy" id="301207"/>
    <lineage>
        <taxon>Eukaryota</taxon>
        <taxon>Fungi</taxon>
        <taxon>Dikarya</taxon>
        <taxon>Ascomycota</taxon>
        <taxon>Pezizomycotina</taxon>
        <taxon>Dothideomycetes</taxon>
        <taxon>Pleosporomycetidae</taxon>
        <taxon>Pleosporales</taxon>
        <taxon>Pleosporineae</taxon>
        <taxon>Didymellaceae</taxon>
        <taxon>Macroventuria</taxon>
    </lineage>
</organism>
<reference evidence="1" key="1">
    <citation type="journal article" date="2020" name="Stud. Mycol.">
        <title>101 Dothideomycetes genomes: a test case for predicting lifestyles and emergence of pathogens.</title>
        <authorList>
            <person name="Haridas S."/>
            <person name="Albert R."/>
            <person name="Binder M."/>
            <person name="Bloem J."/>
            <person name="Labutti K."/>
            <person name="Salamov A."/>
            <person name="Andreopoulos B."/>
            <person name="Baker S."/>
            <person name="Barry K."/>
            <person name="Bills G."/>
            <person name="Bluhm B."/>
            <person name="Cannon C."/>
            <person name="Castanera R."/>
            <person name="Culley D."/>
            <person name="Daum C."/>
            <person name="Ezra D."/>
            <person name="Gonzalez J."/>
            <person name="Henrissat B."/>
            <person name="Kuo A."/>
            <person name="Liang C."/>
            <person name="Lipzen A."/>
            <person name="Lutzoni F."/>
            <person name="Magnuson J."/>
            <person name="Mondo S."/>
            <person name="Nolan M."/>
            <person name="Ohm R."/>
            <person name="Pangilinan J."/>
            <person name="Park H.-J."/>
            <person name="Ramirez L."/>
            <person name="Alfaro M."/>
            <person name="Sun H."/>
            <person name="Tritt A."/>
            <person name="Yoshinaga Y."/>
            <person name="Zwiers L.-H."/>
            <person name="Turgeon B."/>
            <person name="Goodwin S."/>
            <person name="Spatafora J."/>
            <person name="Crous P."/>
            <person name="Grigoriev I."/>
        </authorList>
    </citation>
    <scope>NUCLEOTIDE SEQUENCE</scope>
    <source>
        <strain evidence="1">CBS 525.71</strain>
    </source>
</reference>
<dbReference type="Proteomes" id="UP000799754">
    <property type="component" value="Unassembled WGS sequence"/>
</dbReference>
<keyword evidence="2" id="KW-1185">Reference proteome</keyword>
<sequence length="168" mass="18760">MEYEEGWAELERLAQAAGAADAQLASEYPTKETIERCAGMVLLLQPILNLILVVTRERLTDDHWDLVKVKKEAAGQDREFYEHSLQAKDVFKSQSASVPAPNGSLMLLFRLGGLLSTAGKVQKVAELAEPPLVQEGWSERGPVKFCMVDEAAKEKFEEWLTQQSVLQE</sequence>
<dbReference type="EMBL" id="MU006708">
    <property type="protein sequence ID" value="KAF2629913.1"/>
    <property type="molecule type" value="Genomic_DNA"/>
</dbReference>
<protein>
    <submittedName>
        <fullName evidence="1">Uncharacterized protein</fullName>
    </submittedName>
</protein>